<proteinExistence type="predicted"/>
<accession>A0A0F9VWI1</accession>
<dbReference type="AlphaFoldDB" id="A0A0F9VWI1"/>
<feature type="region of interest" description="Disordered" evidence="1">
    <location>
        <begin position="32"/>
        <end position="60"/>
    </location>
</feature>
<keyword evidence="2" id="KW-0472">Membrane</keyword>
<evidence type="ECO:0000313" key="3">
    <source>
        <dbReference type="EMBL" id="KKN70103.1"/>
    </source>
</evidence>
<comment type="caution">
    <text evidence="3">The sequence shown here is derived from an EMBL/GenBank/DDBJ whole genome shotgun (WGS) entry which is preliminary data.</text>
</comment>
<dbReference type="EMBL" id="LAZR01000411">
    <property type="protein sequence ID" value="KKN70103.1"/>
    <property type="molecule type" value="Genomic_DNA"/>
</dbReference>
<protein>
    <submittedName>
        <fullName evidence="3">Uncharacterized protein</fullName>
    </submittedName>
</protein>
<sequence length="60" mass="6765">MGEWAVAITAVFGVIFIVLKWLGGKERIKKQQQNDARQKLKDSQKTGDSQDVLDAFDNID</sequence>
<keyword evidence="2" id="KW-1133">Transmembrane helix</keyword>
<feature type="transmembrane region" description="Helical" evidence="2">
    <location>
        <begin position="6"/>
        <end position="23"/>
    </location>
</feature>
<evidence type="ECO:0000256" key="2">
    <source>
        <dbReference type="SAM" id="Phobius"/>
    </source>
</evidence>
<evidence type="ECO:0000256" key="1">
    <source>
        <dbReference type="SAM" id="MobiDB-lite"/>
    </source>
</evidence>
<name>A0A0F9VWI1_9ZZZZ</name>
<reference evidence="3" key="1">
    <citation type="journal article" date="2015" name="Nature">
        <title>Complex archaea that bridge the gap between prokaryotes and eukaryotes.</title>
        <authorList>
            <person name="Spang A."/>
            <person name="Saw J.H."/>
            <person name="Jorgensen S.L."/>
            <person name="Zaremba-Niedzwiedzka K."/>
            <person name="Martijn J."/>
            <person name="Lind A.E."/>
            <person name="van Eijk R."/>
            <person name="Schleper C."/>
            <person name="Guy L."/>
            <person name="Ettema T.J."/>
        </authorList>
    </citation>
    <scope>NUCLEOTIDE SEQUENCE</scope>
</reference>
<organism evidence="3">
    <name type="scientific">marine sediment metagenome</name>
    <dbReference type="NCBI Taxonomy" id="412755"/>
    <lineage>
        <taxon>unclassified sequences</taxon>
        <taxon>metagenomes</taxon>
        <taxon>ecological metagenomes</taxon>
    </lineage>
</organism>
<keyword evidence="2" id="KW-0812">Transmembrane</keyword>
<gene>
    <name evidence="3" type="ORF">LCGC14_0434280</name>
</gene>
<feature type="compositionally biased region" description="Basic and acidic residues" evidence="1">
    <location>
        <begin position="36"/>
        <end position="45"/>
    </location>
</feature>